<dbReference type="VEuPathDB" id="FungiDB:BCV72DRAFT_238352"/>
<name>A0A1X0RG52_RHIZD</name>
<dbReference type="InterPro" id="IPR018464">
    <property type="entry name" value="CENP-O"/>
</dbReference>
<comment type="subcellular location">
    <subcellularLocation>
        <location evidence="2">Chromosome</location>
        <location evidence="2">Centromere</location>
    </subcellularLocation>
    <subcellularLocation>
        <location evidence="1">Nucleus</location>
    </subcellularLocation>
</comment>
<dbReference type="PANTHER" id="PTHR14582:SF1">
    <property type="entry name" value="CENTROMERE PROTEIN O"/>
    <property type="match status" value="1"/>
</dbReference>
<accession>A0A1X0RG52</accession>
<keyword evidence="5" id="KW-0539">Nucleus</keyword>
<evidence type="ECO:0000256" key="7">
    <source>
        <dbReference type="SAM" id="Coils"/>
    </source>
</evidence>
<dbReference type="GO" id="GO:0031511">
    <property type="term" value="C:Mis6-Sim4 complex"/>
    <property type="evidence" value="ECO:0007669"/>
    <property type="project" value="TreeGrafter"/>
</dbReference>
<comment type="similarity">
    <text evidence="3">Belongs to the CENP-O/MCM21 family.</text>
</comment>
<gene>
    <name evidence="8" type="ORF">BCV72DRAFT_238352</name>
</gene>
<dbReference type="Proteomes" id="UP000242414">
    <property type="component" value="Unassembled WGS sequence"/>
</dbReference>
<dbReference type="OrthoDB" id="10050372at2759"/>
<evidence type="ECO:0000256" key="6">
    <source>
        <dbReference type="ARBA" id="ARBA00023328"/>
    </source>
</evidence>
<proteinExistence type="inferred from homology"/>
<reference evidence="8" key="1">
    <citation type="journal article" date="2016" name="Proc. Natl. Acad. Sci. U.S.A.">
        <title>Lipid metabolic changes in an early divergent fungus govern the establishment of a mutualistic symbiosis with endobacteria.</title>
        <authorList>
            <person name="Lastovetsky O.A."/>
            <person name="Gaspar M.L."/>
            <person name="Mondo S.J."/>
            <person name="LaButti K.M."/>
            <person name="Sandor L."/>
            <person name="Grigoriev I.V."/>
            <person name="Henry S.A."/>
            <person name="Pawlowska T.E."/>
        </authorList>
    </citation>
    <scope>NUCLEOTIDE SEQUENCE [LARGE SCALE GENOMIC DNA]</scope>
    <source>
        <strain evidence="8">ATCC 52814</strain>
    </source>
</reference>
<evidence type="ECO:0000256" key="4">
    <source>
        <dbReference type="ARBA" id="ARBA00022454"/>
    </source>
</evidence>
<evidence type="ECO:0000256" key="2">
    <source>
        <dbReference type="ARBA" id="ARBA00004584"/>
    </source>
</evidence>
<dbReference type="CDD" id="cd23835">
    <property type="entry name" value="DRWD-N_CENP-O"/>
    <property type="match status" value="1"/>
</dbReference>
<sequence length="271" mass="32111">MDGDGTFLPDQQNRLKAQIKILKERLAKANEKQKRLKRELLEEDISYLVVTKLANTFTDPTITAKRDISNAKQDIFDQMRQAVKNNCIQEMISYHRLCGRTIFNFKRNHVGIRLETFYDRTYKEPYYLLFLKDDFSKVDRHTLPPFIPIHELEKKFMPHNIEAYVTRREQLNEINKLTEEGYDIKILSENMSKSDVDIKVHISSRVLRVNIKYENKTSAYPTQVNITDERGIIESTDDYEELKERLMYYKLADTLQSILAERTNTEDIMIE</sequence>
<feature type="coiled-coil region" evidence="7">
    <location>
        <begin position="12"/>
        <end position="46"/>
    </location>
</feature>
<keyword evidence="7" id="KW-0175">Coiled coil</keyword>
<organism evidence="8">
    <name type="scientific">Rhizopus microsporus var. microsporus</name>
    <dbReference type="NCBI Taxonomy" id="86635"/>
    <lineage>
        <taxon>Eukaryota</taxon>
        <taxon>Fungi</taxon>
        <taxon>Fungi incertae sedis</taxon>
        <taxon>Mucoromycota</taxon>
        <taxon>Mucoromycotina</taxon>
        <taxon>Mucoromycetes</taxon>
        <taxon>Mucorales</taxon>
        <taxon>Mucorineae</taxon>
        <taxon>Rhizopodaceae</taxon>
        <taxon>Rhizopus</taxon>
    </lineage>
</organism>
<keyword evidence="6" id="KW-0137">Centromere</keyword>
<evidence type="ECO:0000313" key="8">
    <source>
        <dbReference type="EMBL" id="ORE11002.1"/>
    </source>
</evidence>
<evidence type="ECO:0000256" key="3">
    <source>
        <dbReference type="ARBA" id="ARBA00007321"/>
    </source>
</evidence>
<evidence type="ECO:0000256" key="1">
    <source>
        <dbReference type="ARBA" id="ARBA00004123"/>
    </source>
</evidence>
<dbReference type="AlphaFoldDB" id="A0A1X0RG52"/>
<dbReference type="EMBL" id="KV921860">
    <property type="protein sequence ID" value="ORE11002.1"/>
    <property type="molecule type" value="Genomic_DNA"/>
</dbReference>
<evidence type="ECO:0000256" key="5">
    <source>
        <dbReference type="ARBA" id="ARBA00023242"/>
    </source>
</evidence>
<dbReference type="PANTHER" id="PTHR14582">
    <property type="entry name" value="INNER KINETOCHORE SUBUNIT MAL2"/>
    <property type="match status" value="1"/>
</dbReference>
<evidence type="ECO:0008006" key="9">
    <source>
        <dbReference type="Google" id="ProtNLM"/>
    </source>
</evidence>
<dbReference type="GO" id="GO:0005634">
    <property type="term" value="C:nucleus"/>
    <property type="evidence" value="ECO:0007669"/>
    <property type="project" value="UniProtKB-SubCell"/>
</dbReference>
<protein>
    <recommendedName>
        <fullName evidence="9">Cenp-O kinetochore centromere component</fullName>
    </recommendedName>
</protein>
<keyword evidence="4" id="KW-0158">Chromosome</keyword>
<dbReference type="Pfam" id="PF09496">
    <property type="entry name" value="CENP-O"/>
    <property type="match status" value="1"/>
</dbReference>